<feature type="region of interest" description="Disordered" evidence="1">
    <location>
        <begin position="1"/>
        <end position="35"/>
    </location>
</feature>
<sequence>MATRTPSDTNGLGEGGKGVELKTLPSAQPHDVTTPATAPRLGIWFGTADETGWLEWRVWGCGIPALSARTSQPRWGWMLRPGTPLSIRLGLWGTNVRAVRPPRMHACMRRKRKLSRSVSSRRVWRPNAVASASPAWKFLFCRQSGHAMVRPWEGLRMHMMIMLMVVVRPVRPSASAARECAEGPSSLGCSCQDSGSGRSAAEARKPLHCPAS</sequence>
<keyword evidence="3" id="KW-1185">Reference proteome</keyword>
<protein>
    <submittedName>
        <fullName evidence="2">Uncharacterized protein</fullName>
    </submittedName>
</protein>
<feature type="compositionally biased region" description="Polar residues" evidence="1">
    <location>
        <begin position="187"/>
        <end position="197"/>
    </location>
</feature>
<accession>A0ABR1XTV6</accession>
<evidence type="ECO:0000256" key="1">
    <source>
        <dbReference type="SAM" id="MobiDB-lite"/>
    </source>
</evidence>
<evidence type="ECO:0000313" key="3">
    <source>
        <dbReference type="Proteomes" id="UP001456524"/>
    </source>
</evidence>
<proteinExistence type="predicted"/>
<dbReference type="Proteomes" id="UP001456524">
    <property type="component" value="Unassembled WGS sequence"/>
</dbReference>
<feature type="region of interest" description="Disordered" evidence="1">
    <location>
        <begin position="182"/>
        <end position="212"/>
    </location>
</feature>
<reference evidence="2 3" key="1">
    <citation type="journal article" date="2022" name="G3 (Bethesda)">
        <title>Enemy or ally: a genomic approach to elucidate the lifestyle of Phyllosticta citrichinaensis.</title>
        <authorList>
            <person name="Buijs V.A."/>
            <person name="Groenewald J.Z."/>
            <person name="Haridas S."/>
            <person name="LaButti K.M."/>
            <person name="Lipzen A."/>
            <person name="Martin F.M."/>
            <person name="Barry K."/>
            <person name="Grigoriev I.V."/>
            <person name="Crous P.W."/>
            <person name="Seidl M.F."/>
        </authorList>
    </citation>
    <scope>NUCLEOTIDE SEQUENCE [LARGE SCALE GENOMIC DNA]</scope>
    <source>
        <strain evidence="2 3">CBS 129764</strain>
    </source>
</reference>
<organism evidence="2 3">
    <name type="scientific">Phyllosticta citrichinensis</name>
    <dbReference type="NCBI Taxonomy" id="1130410"/>
    <lineage>
        <taxon>Eukaryota</taxon>
        <taxon>Fungi</taxon>
        <taxon>Dikarya</taxon>
        <taxon>Ascomycota</taxon>
        <taxon>Pezizomycotina</taxon>
        <taxon>Dothideomycetes</taxon>
        <taxon>Dothideomycetes incertae sedis</taxon>
        <taxon>Botryosphaeriales</taxon>
        <taxon>Phyllostictaceae</taxon>
        <taxon>Phyllosticta</taxon>
    </lineage>
</organism>
<evidence type="ECO:0000313" key="2">
    <source>
        <dbReference type="EMBL" id="KAK8166628.1"/>
    </source>
</evidence>
<feature type="compositionally biased region" description="Polar residues" evidence="1">
    <location>
        <begin position="1"/>
        <end position="10"/>
    </location>
</feature>
<gene>
    <name evidence="2" type="ORF">IWX90DRAFT_218281</name>
</gene>
<name>A0ABR1XTV6_9PEZI</name>
<dbReference type="EMBL" id="JBBWUH010000005">
    <property type="protein sequence ID" value="KAK8166628.1"/>
    <property type="molecule type" value="Genomic_DNA"/>
</dbReference>
<comment type="caution">
    <text evidence="2">The sequence shown here is derived from an EMBL/GenBank/DDBJ whole genome shotgun (WGS) entry which is preliminary data.</text>
</comment>